<reference evidence="1" key="1">
    <citation type="submission" date="2023-12" db="EMBL/GenBank/DDBJ databases">
        <title>Genome assembly of Anisodus tanguticus.</title>
        <authorList>
            <person name="Wang Y.-J."/>
        </authorList>
    </citation>
    <scope>NUCLEOTIDE SEQUENCE</scope>
    <source>
        <strain evidence="1">KB-2021</strain>
        <tissue evidence="1">Leaf</tissue>
    </source>
</reference>
<proteinExistence type="predicted"/>
<protein>
    <submittedName>
        <fullName evidence="1">Uncharacterized protein</fullName>
    </submittedName>
</protein>
<name>A0AAE1VA73_9SOLA</name>
<organism evidence="1 2">
    <name type="scientific">Anisodus tanguticus</name>
    <dbReference type="NCBI Taxonomy" id="243964"/>
    <lineage>
        <taxon>Eukaryota</taxon>
        <taxon>Viridiplantae</taxon>
        <taxon>Streptophyta</taxon>
        <taxon>Embryophyta</taxon>
        <taxon>Tracheophyta</taxon>
        <taxon>Spermatophyta</taxon>
        <taxon>Magnoliopsida</taxon>
        <taxon>eudicotyledons</taxon>
        <taxon>Gunneridae</taxon>
        <taxon>Pentapetalae</taxon>
        <taxon>asterids</taxon>
        <taxon>lamiids</taxon>
        <taxon>Solanales</taxon>
        <taxon>Solanaceae</taxon>
        <taxon>Solanoideae</taxon>
        <taxon>Hyoscyameae</taxon>
        <taxon>Anisodus</taxon>
    </lineage>
</organism>
<comment type="caution">
    <text evidence="1">The sequence shown here is derived from an EMBL/GenBank/DDBJ whole genome shotgun (WGS) entry which is preliminary data.</text>
</comment>
<evidence type="ECO:0000313" key="1">
    <source>
        <dbReference type="EMBL" id="KAK4353964.1"/>
    </source>
</evidence>
<dbReference type="Proteomes" id="UP001291623">
    <property type="component" value="Unassembled WGS sequence"/>
</dbReference>
<gene>
    <name evidence="1" type="ORF">RND71_026158</name>
</gene>
<sequence>MSLDGENERLPISQMLHEPYSTLRHFVVLRGKISLERGPNCCVNSSRIDIFLEHEPQTTTTKNMVHIAQSMKDLTTEQPTIDLDESLDTLMIKDNNTKEQQNACQGLFSTMHNDIVDGTKTIVQHVEMIYTGQSCLKYRVPSLDPANQSAYIDMIYYGRRGTQESVDPGQFGHEE</sequence>
<accession>A0AAE1VA73</accession>
<keyword evidence="2" id="KW-1185">Reference proteome</keyword>
<dbReference type="EMBL" id="JAVYJV010000014">
    <property type="protein sequence ID" value="KAK4353964.1"/>
    <property type="molecule type" value="Genomic_DNA"/>
</dbReference>
<evidence type="ECO:0000313" key="2">
    <source>
        <dbReference type="Proteomes" id="UP001291623"/>
    </source>
</evidence>
<dbReference type="AlphaFoldDB" id="A0AAE1VA73"/>